<accession>A0AAU7XEN1</accession>
<dbReference type="RefSeq" id="WP_407050406.1">
    <property type="nucleotide sequence ID" value="NZ_CP158568.1"/>
</dbReference>
<protein>
    <submittedName>
        <fullName evidence="1">DUF4089 domain-containing protein</fullName>
    </submittedName>
</protein>
<sequence>MTKAAAPGFDPAAHVAHMEAQLGLVIDPAWRPTVVANMTAVARAADLVMSWPLPEDIEAAPVFEA</sequence>
<dbReference type="EMBL" id="CP158568">
    <property type="protein sequence ID" value="XBY45315.1"/>
    <property type="molecule type" value="Genomic_DNA"/>
</dbReference>
<dbReference type="KEGG" id="mflg:ABS361_03245"/>
<evidence type="ECO:0000313" key="1">
    <source>
        <dbReference type="EMBL" id="XBY45315.1"/>
    </source>
</evidence>
<gene>
    <name evidence="1" type="ORF">ABS361_03245</name>
</gene>
<dbReference type="Pfam" id="PF13318">
    <property type="entry name" value="AtzG-like"/>
    <property type="match status" value="1"/>
</dbReference>
<organism evidence="1">
    <name type="scientific">Methyloraptor flagellatus</name>
    <dbReference type="NCBI Taxonomy" id="3162530"/>
    <lineage>
        <taxon>Bacteria</taxon>
        <taxon>Pseudomonadati</taxon>
        <taxon>Pseudomonadota</taxon>
        <taxon>Alphaproteobacteria</taxon>
        <taxon>Hyphomicrobiales</taxon>
        <taxon>Ancalomicrobiaceae</taxon>
        <taxon>Methyloraptor</taxon>
    </lineage>
</organism>
<proteinExistence type="predicted"/>
<dbReference type="AlphaFoldDB" id="A0AAU7XEN1"/>
<dbReference type="InterPro" id="IPR025148">
    <property type="entry name" value="AtzG-like"/>
</dbReference>
<reference evidence="1" key="1">
    <citation type="submission" date="2024-06" db="EMBL/GenBank/DDBJ databases">
        <title>Methylostella associata gen. nov., sp. nov., a novel Ancalomicrobiaceae-affiliated facultatively methylotrophic bacteria that feed on methanotrophs of the genus Methylococcus.</title>
        <authorList>
            <person name="Saltykova V."/>
            <person name="Danilova O.V."/>
            <person name="Oshkin I.Y."/>
            <person name="Belova S.E."/>
            <person name="Pimenov N.V."/>
            <person name="Dedysh S.N."/>
        </authorList>
    </citation>
    <scope>NUCLEOTIDE SEQUENCE</scope>
    <source>
        <strain evidence="1">S20</strain>
    </source>
</reference>
<name>A0AAU7XEN1_9HYPH</name>